<dbReference type="KEGG" id="vg:77946254"/>
<dbReference type="Proteomes" id="UP000664915">
    <property type="component" value="Segment"/>
</dbReference>
<reference evidence="1" key="1">
    <citation type="submission" date="2020-09" db="EMBL/GenBank/DDBJ databases">
        <authorList>
            <person name="Zhang D."/>
            <person name="Hatherill J.R."/>
            <person name="Ramirez J.F."/>
            <person name="Edinger B."/>
            <person name="Balarin R."/>
            <person name="Sullivan A."/>
            <person name="Humpal K.M."/>
            <person name="Guseva A."/>
            <person name="Butela K.A."/>
            <person name="Garlena R.A."/>
            <person name="Russell D.A."/>
            <person name="Pope W.H."/>
            <person name="Jacobs-Sera D."/>
            <person name="Hatfull G.F."/>
        </authorList>
    </citation>
    <scope>NUCLEOTIDE SEQUENCE</scope>
</reference>
<keyword evidence="2" id="KW-1185">Reference proteome</keyword>
<proteinExistence type="predicted"/>
<name>A0A879R2E4_9CAUD</name>
<evidence type="ECO:0000313" key="1">
    <source>
        <dbReference type="EMBL" id="QPX48049.1"/>
    </source>
</evidence>
<evidence type="ECO:0000313" key="2">
    <source>
        <dbReference type="Proteomes" id="UP000664915"/>
    </source>
</evidence>
<sequence>MTNEWKPEKNISSPWDVDTWENNIGQPVKPSGDNLPYPYTTSYIHQPEVICECDLFGQKQMVISFHKSDTFPVPNRWIRFWTRVFFNTKWNFKK</sequence>
<dbReference type="EMBL" id="MW015081">
    <property type="protein sequence ID" value="QPX48049.1"/>
    <property type="molecule type" value="Genomic_DNA"/>
</dbReference>
<organism evidence="1 2">
    <name type="scientific">Synechococcus phage S-SRM01</name>
    <dbReference type="NCBI Taxonomy" id="2781608"/>
    <lineage>
        <taxon>Viruses</taxon>
        <taxon>Duplodnaviria</taxon>
        <taxon>Heunggongvirae</taxon>
        <taxon>Uroviricota</taxon>
        <taxon>Caudoviricetes</taxon>
        <taxon>Pantevenvirales</taxon>
        <taxon>Kyanoviridae</taxon>
        <taxon>Serangoonvirus</taxon>
        <taxon>Serangoonvirus essarone</taxon>
    </lineage>
</organism>
<dbReference type="GeneID" id="77946254"/>
<protein>
    <submittedName>
        <fullName evidence="1">Uncharacterized protein</fullName>
    </submittedName>
</protein>
<accession>A0A879R2E4</accession>
<dbReference type="RefSeq" id="YP_010670059.1">
    <property type="nucleotide sequence ID" value="NC_070963.1"/>
</dbReference>